<sequence length="73" mass="8511">MLVTVRRWHRCAAAEGRWGSLTNFGVTKSVVDHRRHDSPSCRFVMNFIEVVPVPKYQEFKCFGTETPDRPLFL</sequence>
<accession>A0A6N2CAY7</accession>
<comment type="caution">
    <text evidence="1">The sequence shown here is derived from an EMBL/GenBank/DDBJ whole genome shotgun (WGS) entry which is preliminary data.</text>
</comment>
<dbReference type="EMBL" id="RXGB01000158">
    <property type="protein sequence ID" value="TMX04877.1"/>
    <property type="molecule type" value="Genomic_DNA"/>
</dbReference>
<gene>
    <name evidence="1" type="ORF">EJD97_004152</name>
</gene>
<organism evidence="1">
    <name type="scientific">Solanum chilense</name>
    <name type="common">Tomato</name>
    <name type="synonym">Lycopersicon chilense</name>
    <dbReference type="NCBI Taxonomy" id="4083"/>
    <lineage>
        <taxon>Eukaryota</taxon>
        <taxon>Viridiplantae</taxon>
        <taxon>Streptophyta</taxon>
        <taxon>Embryophyta</taxon>
        <taxon>Tracheophyta</taxon>
        <taxon>Spermatophyta</taxon>
        <taxon>Magnoliopsida</taxon>
        <taxon>eudicotyledons</taxon>
        <taxon>Gunneridae</taxon>
        <taxon>Pentapetalae</taxon>
        <taxon>asterids</taxon>
        <taxon>lamiids</taxon>
        <taxon>Solanales</taxon>
        <taxon>Solanaceae</taxon>
        <taxon>Solanoideae</taxon>
        <taxon>Solaneae</taxon>
        <taxon>Solanum</taxon>
        <taxon>Solanum subgen. Lycopersicon</taxon>
    </lineage>
</organism>
<protein>
    <submittedName>
        <fullName evidence="1">Uncharacterized protein</fullName>
    </submittedName>
</protein>
<evidence type="ECO:0000313" key="1">
    <source>
        <dbReference type="EMBL" id="TMX04877.1"/>
    </source>
</evidence>
<proteinExistence type="predicted"/>
<name>A0A6N2CAY7_SOLCI</name>
<reference evidence="1" key="1">
    <citation type="submission" date="2019-05" db="EMBL/GenBank/DDBJ databases">
        <title>The de novo reference genome and transcriptome assemblies of the wild tomato species Solanum chilense.</title>
        <authorList>
            <person name="Stam R."/>
            <person name="Nosenko T."/>
            <person name="Hoerger A.C."/>
            <person name="Stephan W."/>
            <person name="Seidel M.A."/>
            <person name="Kuhn J.M.M."/>
            <person name="Haberer G."/>
            <person name="Tellier A."/>
        </authorList>
    </citation>
    <scope>NUCLEOTIDE SEQUENCE</scope>
    <source>
        <tissue evidence="1">Mature leaves</tissue>
    </source>
</reference>
<dbReference type="AlphaFoldDB" id="A0A6N2CAY7"/>